<feature type="domain" description="ABC transporter" evidence="10">
    <location>
        <begin position="2"/>
        <end position="232"/>
    </location>
</feature>
<keyword evidence="4" id="KW-1003">Cell membrane</keyword>
<dbReference type="GO" id="GO:0005524">
    <property type="term" value="F:ATP binding"/>
    <property type="evidence" value="ECO:0007669"/>
    <property type="project" value="UniProtKB-KW"/>
</dbReference>
<keyword evidence="6 11" id="KW-0067">ATP-binding</keyword>
<dbReference type="FunFam" id="3.40.50.300:FF:000224">
    <property type="entry name" value="Energy-coupling factor transporter ATP-binding protein EcfA"/>
    <property type="match status" value="1"/>
</dbReference>
<name>A0A830FEN0_9EURY</name>
<evidence type="ECO:0000256" key="2">
    <source>
        <dbReference type="ARBA" id="ARBA00005417"/>
    </source>
</evidence>
<comment type="similarity">
    <text evidence="2">Belongs to the ABC transporter superfamily.</text>
</comment>
<dbReference type="Proteomes" id="UP000607197">
    <property type="component" value="Unassembled WGS sequence"/>
</dbReference>
<evidence type="ECO:0000256" key="7">
    <source>
        <dbReference type="ARBA" id="ARBA00022967"/>
    </source>
</evidence>
<organism evidence="11 12">
    <name type="scientific">Halocalculus aciditolerans</name>
    <dbReference type="NCBI Taxonomy" id="1383812"/>
    <lineage>
        <taxon>Archaea</taxon>
        <taxon>Methanobacteriati</taxon>
        <taxon>Methanobacteriota</taxon>
        <taxon>Stenosarchaea group</taxon>
        <taxon>Halobacteria</taxon>
        <taxon>Halobacteriales</taxon>
        <taxon>Halobacteriaceae</taxon>
        <taxon>Halocalculus</taxon>
    </lineage>
</organism>
<dbReference type="InterPro" id="IPR050095">
    <property type="entry name" value="ECF_ABC_transporter_ATP-bd"/>
</dbReference>
<dbReference type="InterPro" id="IPR015856">
    <property type="entry name" value="ABC_transpr_CbiO/EcfA_su"/>
</dbReference>
<keyword evidence="8" id="KW-0472">Membrane</keyword>
<evidence type="ECO:0000259" key="10">
    <source>
        <dbReference type="PROSITE" id="PS50893"/>
    </source>
</evidence>
<evidence type="ECO:0000256" key="6">
    <source>
        <dbReference type="ARBA" id="ARBA00022840"/>
    </source>
</evidence>
<dbReference type="GO" id="GO:0016887">
    <property type="term" value="F:ATP hydrolysis activity"/>
    <property type="evidence" value="ECO:0007669"/>
    <property type="project" value="InterPro"/>
</dbReference>
<dbReference type="RefSeq" id="WP_188974991.1">
    <property type="nucleotide sequence ID" value="NZ_BMPG01000001.1"/>
</dbReference>
<dbReference type="OrthoDB" id="35850at2157"/>
<dbReference type="InterPro" id="IPR003593">
    <property type="entry name" value="AAA+_ATPase"/>
</dbReference>
<gene>
    <name evidence="11" type="ORF">GCM10009039_02270</name>
</gene>
<dbReference type="InterPro" id="IPR003439">
    <property type="entry name" value="ABC_transporter-like_ATP-bd"/>
</dbReference>
<evidence type="ECO:0000256" key="1">
    <source>
        <dbReference type="ARBA" id="ARBA00004202"/>
    </source>
</evidence>
<reference evidence="11" key="2">
    <citation type="submission" date="2020-09" db="EMBL/GenBank/DDBJ databases">
        <authorList>
            <person name="Sun Q."/>
            <person name="Ohkuma M."/>
        </authorList>
    </citation>
    <scope>NUCLEOTIDE SEQUENCE</scope>
    <source>
        <strain evidence="11">JCM 19596</strain>
    </source>
</reference>
<dbReference type="PANTHER" id="PTHR43553:SF24">
    <property type="entry name" value="ENERGY-COUPLING FACTOR TRANSPORTER ATP-BINDING PROTEIN ECFA1"/>
    <property type="match status" value="1"/>
</dbReference>
<dbReference type="PROSITE" id="PS50893">
    <property type="entry name" value="ABC_TRANSPORTER_2"/>
    <property type="match status" value="1"/>
</dbReference>
<dbReference type="PANTHER" id="PTHR43553">
    <property type="entry name" value="HEAVY METAL TRANSPORTER"/>
    <property type="match status" value="1"/>
</dbReference>
<keyword evidence="12" id="KW-1185">Reference proteome</keyword>
<accession>A0A830FEN0</accession>
<evidence type="ECO:0000313" key="11">
    <source>
        <dbReference type="EMBL" id="GGL47589.1"/>
    </source>
</evidence>
<evidence type="ECO:0000256" key="3">
    <source>
        <dbReference type="ARBA" id="ARBA00022448"/>
    </source>
</evidence>
<sequence length="232" mass="24426">MLELRDVVHDRGGTRALDGVTLSIPAGAFVVLAGANGSGKTTLVRHLNGLLTPDDGEVLVDGEPVSDDLVRARTRVGMVFQHARDMFVASTVGEDAAFGPRNLGLPNDEVEARVADALDAVNLDAEADSRLDELSGGEQRRAAIAGALAMNPEYLVLDEPFTGLDLAARESVLSHLRALNAAGTAVVVVTHDLRDLDGLADRVVVLRDGTVALDGAPDEVRGDLRELGVREP</sequence>
<dbReference type="InterPro" id="IPR027417">
    <property type="entry name" value="P-loop_NTPase"/>
</dbReference>
<evidence type="ECO:0000313" key="12">
    <source>
        <dbReference type="Proteomes" id="UP000607197"/>
    </source>
</evidence>
<keyword evidence="5" id="KW-0547">Nucleotide-binding</keyword>
<dbReference type="Gene3D" id="3.40.50.300">
    <property type="entry name" value="P-loop containing nucleotide triphosphate hydrolases"/>
    <property type="match status" value="1"/>
</dbReference>
<dbReference type="SUPFAM" id="SSF52540">
    <property type="entry name" value="P-loop containing nucleoside triphosphate hydrolases"/>
    <property type="match status" value="1"/>
</dbReference>
<dbReference type="PROSITE" id="PS00211">
    <property type="entry name" value="ABC_TRANSPORTER_1"/>
    <property type="match status" value="1"/>
</dbReference>
<protein>
    <submittedName>
        <fullName evidence="11">ABC transporter ATP-binding protein</fullName>
    </submittedName>
</protein>
<dbReference type="EMBL" id="BMPG01000001">
    <property type="protein sequence ID" value="GGL47589.1"/>
    <property type="molecule type" value="Genomic_DNA"/>
</dbReference>
<dbReference type="CDD" id="cd03225">
    <property type="entry name" value="ABC_cobalt_CbiO_domain1"/>
    <property type="match status" value="1"/>
</dbReference>
<comment type="function">
    <text evidence="9">Probably part of an ABC transporter complex. Responsible for energy coupling to the transport system.</text>
</comment>
<comment type="caution">
    <text evidence="11">The sequence shown here is derived from an EMBL/GenBank/DDBJ whole genome shotgun (WGS) entry which is preliminary data.</text>
</comment>
<evidence type="ECO:0000256" key="5">
    <source>
        <dbReference type="ARBA" id="ARBA00022741"/>
    </source>
</evidence>
<dbReference type="GO" id="GO:0043190">
    <property type="term" value="C:ATP-binding cassette (ABC) transporter complex"/>
    <property type="evidence" value="ECO:0007669"/>
    <property type="project" value="TreeGrafter"/>
</dbReference>
<evidence type="ECO:0000256" key="9">
    <source>
        <dbReference type="ARBA" id="ARBA00025157"/>
    </source>
</evidence>
<comment type="subcellular location">
    <subcellularLocation>
        <location evidence="1">Cell membrane</location>
        <topology evidence="1">Peripheral membrane protein</topology>
    </subcellularLocation>
</comment>
<reference evidence="11" key="1">
    <citation type="journal article" date="2014" name="Int. J. Syst. Evol. Microbiol.">
        <title>Complete genome sequence of Corynebacterium casei LMG S-19264T (=DSM 44701T), isolated from a smear-ripened cheese.</title>
        <authorList>
            <consortium name="US DOE Joint Genome Institute (JGI-PGF)"/>
            <person name="Walter F."/>
            <person name="Albersmeier A."/>
            <person name="Kalinowski J."/>
            <person name="Ruckert C."/>
        </authorList>
    </citation>
    <scope>NUCLEOTIDE SEQUENCE</scope>
    <source>
        <strain evidence="11">JCM 19596</strain>
    </source>
</reference>
<dbReference type="Pfam" id="PF00005">
    <property type="entry name" value="ABC_tran"/>
    <property type="match status" value="1"/>
</dbReference>
<proteinExistence type="inferred from homology"/>
<dbReference type="InterPro" id="IPR017871">
    <property type="entry name" value="ABC_transporter-like_CS"/>
</dbReference>
<dbReference type="AlphaFoldDB" id="A0A830FEN0"/>
<evidence type="ECO:0000256" key="4">
    <source>
        <dbReference type="ARBA" id="ARBA00022475"/>
    </source>
</evidence>
<dbReference type="SMART" id="SM00382">
    <property type="entry name" value="AAA"/>
    <property type="match status" value="1"/>
</dbReference>
<dbReference type="GO" id="GO:0042626">
    <property type="term" value="F:ATPase-coupled transmembrane transporter activity"/>
    <property type="evidence" value="ECO:0007669"/>
    <property type="project" value="TreeGrafter"/>
</dbReference>
<keyword evidence="3" id="KW-0813">Transport</keyword>
<evidence type="ECO:0000256" key="8">
    <source>
        <dbReference type="ARBA" id="ARBA00023136"/>
    </source>
</evidence>
<keyword evidence="7" id="KW-1278">Translocase</keyword>